<evidence type="ECO:0000313" key="19">
    <source>
        <dbReference type="EMBL" id="KFF16082.1"/>
    </source>
</evidence>
<keyword evidence="8 17" id="KW-0812">Transmembrane</keyword>
<evidence type="ECO:0000256" key="13">
    <source>
        <dbReference type="ARBA" id="ARBA00023136"/>
    </source>
</evidence>
<dbReference type="InterPro" id="IPR008969">
    <property type="entry name" value="CarboxyPept-like_regulatory"/>
</dbReference>
<dbReference type="Proteomes" id="UP000198424">
    <property type="component" value="Unassembled WGS sequence"/>
</dbReference>
<dbReference type="GO" id="GO:0009279">
    <property type="term" value="C:cell outer membrane"/>
    <property type="evidence" value="ECO:0007669"/>
    <property type="project" value="UniProtKB-SubCell"/>
</dbReference>
<evidence type="ECO:0000256" key="3">
    <source>
        <dbReference type="ARBA" id="ARBA00013013"/>
    </source>
</evidence>
<reference evidence="20 22" key="2">
    <citation type="submission" date="2016-11" db="EMBL/GenBank/DDBJ databases">
        <title>Whole genomes of Flavobacteriaceae.</title>
        <authorList>
            <person name="Stine C."/>
            <person name="Li C."/>
            <person name="Tadesse D."/>
        </authorList>
    </citation>
    <scope>NUCLEOTIDE SEQUENCE [LARGE SCALE GENOMIC DNA]</scope>
    <source>
        <strain evidence="20 22">ATCC 29551</strain>
    </source>
</reference>
<gene>
    <name evidence="20" type="ORF">B0A62_01795</name>
    <name evidence="19" type="ORF">IW20_12105</name>
</gene>
<dbReference type="InterPro" id="IPR004436">
    <property type="entry name" value="Isocitrate_DH_NADP_mono"/>
</dbReference>
<evidence type="ECO:0000256" key="2">
    <source>
        <dbReference type="ARBA" id="ARBA00004571"/>
    </source>
</evidence>
<keyword evidence="12" id="KW-0560">Oxidoreductase</keyword>
<dbReference type="eggNOG" id="COG4771">
    <property type="taxonomic scope" value="Bacteria"/>
</dbReference>
<proteinExistence type="inferred from homology"/>
<keyword evidence="14 17" id="KW-0998">Cell outer membrane</keyword>
<keyword evidence="7" id="KW-0816">Tricarboxylic acid cycle</keyword>
<evidence type="ECO:0000256" key="12">
    <source>
        <dbReference type="ARBA" id="ARBA00023002"/>
    </source>
</evidence>
<dbReference type="GO" id="GO:0006097">
    <property type="term" value="P:glyoxylate cycle"/>
    <property type="evidence" value="ECO:0007669"/>
    <property type="project" value="UniProtKB-KW"/>
</dbReference>
<evidence type="ECO:0000256" key="15">
    <source>
        <dbReference type="ARBA" id="ARBA00023554"/>
    </source>
</evidence>
<evidence type="ECO:0000313" key="21">
    <source>
        <dbReference type="Proteomes" id="UP000028712"/>
    </source>
</evidence>
<dbReference type="EMBL" id="JPRM01000016">
    <property type="protein sequence ID" value="KFF16082.1"/>
    <property type="molecule type" value="Genomic_DNA"/>
</dbReference>
<dbReference type="SUPFAM" id="SSF49464">
    <property type="entry name" value="Carboxypeptidase regulatory domain-like"/>
    <property type="match status" value="1"/>
</dbReference>
<evidence type="ECO:0000256" key="7">
    <source>
        <dbReference type="ARBA" id="ARBA00022532"/>
    </source>
</evidence>
<dbReference type="Proteomes" id="UP000028712">
    <property type="component" value="Unassembled WGS sequence"/>
</dbReference>
<dbReference type="GO" id="GO:0004450">
    <property type="term" value="F:isocitrate dehydrogenase (NADP+) activity"/>
    <property type="evidence" value="ECO:0007669"/>
    <property type="project" value="UniProtKB-EC"/>
</dbReference>
<dbReference type="GO" id="GO:0046872">
    <property type="term" value="F:metal ion binding"/>
    <property type="evidence" value="ECO:0007669"/>
    <property type="project" value="UniProtKB-KW"/>
</dbReference>
<dbReference type="PANTHER" id="PTHR36999:SF1">
    <property type="entry name" value="ISOCITRATE DEHYDROGENASE (NADP(+))"/>
    <property type="match status" value="1"/>
</dbReference>
<dbReference type="OrthoDB" id="9803050at2"/>
<dbReference type="PROSITE" id="PS52016">
    <property type="entry name" value="TONB_DEPENDENT_REC_3"/>
    <property type="match status" value="1"/>
</dbReference>
<evidence type="ECO:0000256" key="17">
    <source>
        <dbReference type="PROSITE-ProRule" id="PRU01360"/>
    </source>
</evidence>
<dbReference type="PANTHER" id="PTHR36999">
    <property type="entry name" value="ISOCITRATE DEHYDROGENASE [NADP]"/>
    <property type="match status" value="1"/>
</dbReference>
<comment type="similarity">
    <text evidence="17">Belongs to the TonB-dependent receptor family.</text>
</comment>
<keyword evidence="6 17" id="KW-1134">Transmembrane beta strand</keyword>
<dbReference type="InterPro" id="IPR037066">
    <property type="entry name" value="Plug_dom_sf"/>
</dbReference>
<dbReference type="InterPro" id="IPR039426">
    <property type="entry name" value="TonB-dep_rcpt-like"/>
</dbReference>
<comment type="subcellular location">
    <subcellularLocation>
        <location evidence="2 17">Cell outer membrane</location>
        <topology evidence="2 17">Multi-pass membrane protein</topology>
    </subcellularLocation>
</comment>
<dbReference type="STRING" id="991.IW20_12105"/>
<organism evidence="19 21">
    <name type="scientific">Flavobacterium hydatis</name>
    <name type="common">Cytophaga aquatilis</name>
    <dbReference type="NCBI Taxonomy" id="991"/>
    <lineage>
        <taxon>Bacteria</taxon>
        <taxon>Pseudomonadati</taxon>
        <taxon>Bacteroidota</taxon>
        <taxon>Flavobacteriia</taxon>
        <taxon>Flavobacteriales</taxon>
        <taxon>Flavobacteriaceae</taxon>
        <taxon>Flavobacterium</taxon>
    </lineage>
</organism>
<evidence type="ECO:0000256" key="1">
    <source>
        <dbReference type="ARBA" id="ARBA00001946"/>
    </source>
</evidence>
<dbReference type="EMBL" id="MUGY01000002">
    <property type="protein sequence ID" value="OXA97618.1"/>
    <property type="molecule type" value="Genomic_DNA"/>
</dbReference>
<keyword evidence="4" id="KW-0329">Glyoxylate bypass</keyword>
<dbReference type="RefSeq" id="WP_035622348.1">
    <property type="nucleotide sequence ID" value="NZ_JBEWQG010000022.1"/>
</dbReference>
<dbReference type="Pfam" id="PF07715">
    <property type="entry name" value="Plug"/>
    <property type="match status" value="1"/>
</dbReference>
<evidence type="ECO:0000256" key="14">
    <source>
        <dbReference type="ARBA" id="ARBA00023237"/>
    </source>
</evidence>
<dbReference type="EC" id="1.1.1.42" evidence="3"/>
<keyword evidence="11" id="KW-0521">NADP</keyword>
<keyword evidence="22" id="KW-1185">Reference proteome</keyword>
<dbReference type="Gene3D" id="2.60.40.1120">
    <property type="entry name" value="Carboxypeptidase-like, regulatory domain"/>
    <property type="match status" value="1"/>
</dbReference>
<name>A0A086AHB8_FLAHY</name>
<keyword evidence="5 17" id="KW-0813">Transport</keyword>
<comment type="caution">
    <text evidence="19">The sequence shown here is derived from an EMBL/GenBank/DDBJ whole genome shotgun (WGS) entry which is preliminary data.</text>
</comment>
<comment type="catalytic activity">
    <reaction evidence="15">
        <text>D-threo-isocitrate + NADP(+) = 2-oxoglutarate + CO2 + NADPH</text>
        <dbReference type="Rhea" id="RHEA:19629"/>
        <dbReference type="ChEBI" id="CHEBI:15562"/>
        <dbReference type="ChEBI" id="CHEBI:16526"/>
        <dbReference type="ChEBI" id="CHEBI:16810"/>
        <dbReference type="ChEBI" id="CHEBI:57783"/>
        <dbReference type="ChEBI" id="CHEBI:58349"/>
        <dbReference type="EC" id="1.1.1.42"/>
    </reaction>
</comment>
<keyword evidence="9" id="KW-0479">Metal-binding</keyword>
<sequence>MASKKIKALIIVIFTTFSSYSQEKVTLSGSIFDIKNNEILIGVNIYIPALDIATTTNEYGFYSLTLPKGEYQVEIKYVGYQFFEKTIAVTQNTKTNFSLKEAGEELKEVVINDNRKRANIRTPEMSVNKLSISTIKKMPVVMGEVDVLKSILLLPGVTNAGEGASGFNVRGGGADQNLILLDEAIIFNSSHVFGFFSVFNPDALKDLKLYKGGIPARYGGRASSVLEIYQKDGNSKNFSVNGGIGLISSRLLAEGPIVKDKGSFLIAGRSSYAHLFLKLSEEDNNKTAYFYDLNAKLSYKLNDNNNIYLSGYYGRDKLRINDSFSNTYGNTTVNFRWNHLFSSNLFSNLSLIYSEYYYGMDLDLVGFKWNSGIKNYNLKYDLKNYISDNFKLNYGVNGIYYQFNPGTLEPLNNQSGINADQLDKKYALEPAIYVEAENKIGEKITLSYGLRFSLFYRLGASTLNIYKDDNPILFDPLLQIYRKASPIATEYYGNNKTMFSYNNLEPRFSIGYQVNEDIAIKASYNRMTQYLQLISNTSSPTPLDVWMPSDQYIKPQIADQIALGYFRNMRDGKYSIEIETYYKEIQNRLDYIDGANLIANNALEQVLLNGQMRSYGLEVLFKKNTGKLNGWISYTLSKSQQKTPGRTPQEIGINHGQWYNSVYDKLHDLGITSSYNLNNKWSFGLNFALQSGQPVTYPKSQYEYLGIKVPNYGLRNENRLPAYHHLDISATLIPLQSKTRSWTGEWVFSVYNLYNRHNAASINFKQNAETGNNEAVKTYIFGIIPSVSYNFKFPANKPK</sequence>
<dbReference type="SUPFAM" id="SSF56935">
    <property type="entry name" value="Porins"/>
    <property type="match status" value="1"/>
</dbReference>
<evidence type="ECO:0000313" key="22">
    <source>
        <dbReference type="Proteomes" id="UP000198424"/>
    </source>
</evidence>
<dbReference type="InterPro" id="IPR012910">
    <property type="entry name" value="Plug_dom"/>
</dbReference>
<dbReference type="AlphaFoldDB" id="A0A086AHB8"/>
<reference evidence="19 21" key="1">
    <citation type="submission" date="2014-07" db="EMBL/GenBank/DDBJ databases">
        <title>Genome of Flavobacterium hydatis DSM 2063.</title>
        <authorList>
            <person name="Pipes S.E."/>
            <person name="Stropko S.J."/>
            <person name="Newman J.D."/>
        </authorList>
    </citation>
    <scope>NUCLEOTIDE SEQUENCE [LARGE SCALE GENOMIC DNA]</scope>
    <source>
        <strain evidence="19 21">DSM 2063</strain>
    </source>
</reference>
<evidence type="ECO:0000256" key="9">
    <source>
        <dbReference type="ARBA" id="ARBA00022723"/>
    </source>
</evidence>
<evidence type="ECO:0000256" key="16">
    <source>
        <dbReference type="ARBA" id="ARBA00046318"/>
    </source>
</evidence>
<comment type="cofactor">
    <cofactor evidence="1">
        <name>Mg(2+)</name>
        <dbReference type="ChEBI" id="CHEBI:18420"/>
    </cofactor>
</comment>
<evidence type="ECO:0000256" key="6">
    <source>
        <dbReference type="ARBA" id="ARBA00022452"/>
    </source>
</evidence>
<accession>A0A086AHB8</accession>
<protein>
    <recommendedName>
        <fullName evidence="3">isocitrate dehydrogenase (NADP(+))</fullName>
        <ecNumber evidence="3">1.1.1.42</ecNumber>
    </recommendedName>
</protein>
<dbReference type="Gene3D" id="2.170.130.10">
    <property type="entry name" value="TonB-dependent receptor, plug domain"/>
    <property type="match status" value="1"/>
</dbReference>
<evidence type="ECO:0000256" key="10">
    <source>
        <dbReference type="ARBA" id="ARBA00022842"/>
    </source>
</evidence>
<dbReference type="Gene3D" id="2.40.170.20">
    <property type="entry name" value="TonB-dependent receptor, beta-barrel domain"/>
    <property type="match status" value="1"/>
</dbReference>
<evidence type="ECO:0000256" key="5">
    <source>
        <dbReference type="ARBA" id="ARBA00022448"/>
    </source>
</evidence>
<evidence type="ECO:0000313" key="20">
    <source>
        <dbReference type="EMBL" id="OXA97618.1"/>
    </source>
</evidence>
<evidence type="ECO:0000256" key="11">
    <source>
        <dbReference type="ARBA" id="ARBA00022857"/>
    </source>
</evidence>
<evidence type="ECO:0000256" key="4">
    <source>
        <dbReference type="ARBA" id="ARBA00022435"/>
    </source>
</evidence>
<dbReference type="Pfam" id="PF13715">
    <property type="entry name" value="CarbopepD_reg_2"/>
    <property type="match status" value="1"/>
</dbReference>
<keyword evidence="13 17" id="KW-0472">Membrane</keyword>
<feature type="domain" description="TonB-dependent receptor plug" evidence="18">
    <location>
        <begin position="146"/>
        <end position="223"/>
    </location>
</feature>
<keyword evidence="19" id="KW-0176">Collagen</keyword>
<comment type="similarity">
    <text evidence="16">Belongs to the monomeric-type IDH family.</text>
</comment>
<keyword evidence="10" id="KW-0460">Magnesium</keyword>
<dbReference type="InterPro" id="IPR036942">
    <property type="entry name" value="Beta-barrel_TonB_sf"/>
</dbReference>
<evidence type="ECO:0000259" key="18">
    <source>
        <dbReference type="Pfam" id="PF07715"/>
    </source>
</evidence>
<evidence type="ECO:0000256" key="8">
    <source>
        <dbReference type="ARBA" id="ARBA00022692"/>
    </source>
</evidence>
<dbReference type="GO" id="GO:0006099">
    <property type="term" value="P:tricarboxylic acid cycle"/>
    <property type="evidence" value="ECO:0007669"/>
    <property type="project" value="UniProtKB-KW"/>
</dbReference>